<dbReference type="RefSeq" id="WP_344925011.1">
    <property type="nucleotide sequence ID" value="NZ_BAABCW010000002.1"/>
</dbReference>
<feature type="transmembrane region" description="Helical" evidence="1">
    <location>
        <begin position="166"/>
        <end position="183"/>
    </location>
</feature>
<dbReference type="Proteomes" id="UP001500459">
    <property type="component" value="Unassembled WGS sequence"/>
</dbReference>
<feature type="transmembrane region" description="Helical" evidence="1">
    <location>
        <begin position="129"/>
        <end position="146"/>
    </location>
</feature>
<reference evidence="3" key="1">
    <citation type="journal article" date="2019" name="Int. J. Syst. Evol. Microbiol.">
        <title>The Global Catalogue of Microorganisms (GCM) 10K type strain sequencing project: providing services to taxonomists for standard genome sequencing and annotation.</title>
        <authorList>
            <consortium name="The Broad Institute Genomics Platform"/>
            <consortium name="The Broad Institute Genome Sequencing Center for Infectious Disease"/>
            <person name="Wu L."/>
            <person name="Ma J."/>
        </authorList>
    </citation>
    <scope>NUCLEOTIDE SEQUENCE [LARGE SCALE GENOMIC DNA]</scope>
    <source>
        <strain evidence="3">JCM 17106</strain>
    </source>
</reference>
<dbReference type="Pfam" id="PF04240">
    <property type="entry name" value="Caroten_synth"/>
    <property type="match status" value="1"/>
</dbReference>
<sequence length="212" mass="23951">MSIKIQADRKLLISIVVIWLFNISGIIGILIGYEAWFIPLTPLNLLIYLGLILWNATRFNTLILALVIPFAIGMFTEYLGVNYGLIFGTYQYGENLGYKIEGVPLMIGVNWATLVYCTAAIAKRIHHNLAISSLIGATLMVLSDLIIEVSAPRFDFWEFSNGIVPLQNYIGWFGTAFIAHLLFQKVCKTLDFTLSIHIYMAICVFFSTFLFF</sequence>
<feature type="transmembrane region" description="Helical" evidence="1">
    <location>
        <begin position="61"/>
        <end position="83"/>
    </location>
</feature>
<keyword evidence="1" id="KW-0812">Transmembrane</keyword>
<proteinExistence type="predicted"/>
<name>A0ABP7XD65_9FLAO</name>
<protein>
    <recommendedName>
        <fullName evidence="4">Carotenoid biosynthesis protein</fullName>
    </recommendedName>
</protein>
<evidence type="ECO:0000256" key="1">
    <source>
        <dbReference type="SAM" id="Phobius"/>
    </source>
</evidence>
<feature type="transmembrane region" description="Helical" evidence="1">
    <location>
        <begin position="12"/>
        <end position="31"/>
    </location>
</feature>
<organism evidence="2 3">
    <name type="scientific">Aquimarina addita</name>
    <dbReference type="NCBI Taxonomy" id="870485"/>
    <lineage>
        <taxon>Bacteria</taxon>
        <taxon>Pseudomonadati</taxon>
        <taxon>Bacteroidota</taxon>
        <taxon>Flavobacteriia</taxon>
        <taxon>Flavobacteriales</taxon>
        <taxon>Flavobacteriaceae</taxon>
        <taxon>Aquimarina</taxon>
    </lineage>
</organism>
<comment type="caution">
    <text evidence="2">The sequence shown here is derived from an EMBL/GenBank/DDBJ whole genome shotgun (WGS) entry which is preliminary data.</text>
</comment>
<dbReference type="PANTHER" id="PTHR39419:SF1">
    <property type="entry name" value="SLL0814 PROTEIN"/>
    <property type="match status" value="1"/>
</dbReference>
<keyword evidence="1" id="KW-1133">Transmembrane helix</keyword>
<evidence type="ECO:0008006" key="4">
    <source>
        <dbReference type="Google" id="ProtNLM"/>
    </source>
</evidence>
<gene>
    <name evidence="2" type="ORF">GCM10022393_08180</name>
</gene>
<evidence type="ECO:0000313" key="2">
    <source>
        <dbReference type="EMBL" id="GAA4110859.1"/>
    </source>
</evidence>
<dbReference type="InterPro" id="IPR007354">
    <property type="entry name" value="CruF-like"/>
</dbReference>
<keyword evidence="3" id="KW-1185">Reference proteome</keyword>
<feature type="transmembrane region" description="Helical" evidence="1">
    <location>
        <begin position="103"/>
        <end position="122"/>
    </location>
</feature>
<evidence type="ECO:0000313" key="3">
    <source>
        <dbReference type="Proteomes" id="UP001500459"/>
    </source>
</evidence>
<dbReference type="EMBL" id="BAABCW010000002">
    <property type="protein sequence ID" value="GAA4110859.1"/>
    <property type="molecule type" value="Genomic_DNA"/>
</dbReference>
<feature type="transmembrane region" description="Helical" evidence="1">
    <location>
        <begin position="37"/>
        <end position="54"/>
    </location>
</feature>
<accession>A0ABP7XD65</accession>
<keyword evidence="1" id="KW-0472">Membrane</keyword>
<feature type="transmembrane region" description="Helical" evidence="1">
    <location>
        <begin position="190"/>
        <end position="211"/>
    </location>
</feature>
<dbReference type="PANTHER" id="PTHR39419">
    <property type="entry name" value="SLL0814 PROTEIN"/>
    <property type="match status" value="1"/>
</dbReference>